<evidence type="ECO:0000256" key="6">
    <source>
        <dbReference type="ARBA" id="ARBA00022692"/>
    </source>
</evidence>
<dbReference type="InterPro" id="IPR050864">
    <property type="entry name" value="Bacterial_PTS_Sugar_Transport"/>
</dbReference>
<dbReference type="PANTHER" id="PTHR30505">
    <property type="entry name" value="FRUCTOSE-LIKE PERMEASE"/>
    <property type="match status" value="1"/>
</dbReference>
<dbReference type="Pfam" id="PF02378">
    <property type="entry name" value="PTS_EIIC"/>
    <property type="match status" value="1"/>
</dbReference>
<keyword evidence="7 9" id="KW-1133">Transmembrane helix</keyword>
<dbReference type="GO" id="GO:0005886">
    <property type="term" value="C:plasma membrane"/>
    <property type="evidence" value="ECO:0007669"/>
    <property type="project" value="UniProtKB-SubCell"/>
</dbReference>
<keyword evidence="12" id="KW-1185">Reference proteome</keyword>
<evidence type="ECO:0000256" key="3">
    <source>
        <dbReference type="ARBA" id="ARBA00022475"/>
    </source>
</evidence>
<accession>A0A942UVN6</accession>
<dbReference type="PANTHER" id="PTHR30505:SF0">
    <property type="entry name" value="FRUCTOSE-LIKE PTS SYSTEM EIIBC COMPONENT-RELATED"/>
    <property type="match status" value="1"/>
</dbReference>
<feature type="transmembrane region" description="Helical" evidence="9">
    <location>
        <begin position="239"/>
        <end position="259"/>
    </location>
</feature>
<evidence type="ECO:0000256" key="5">
    <source>
        <dbReference type="ARBA" id="ARBA00022683"/>
    </source>
</evidence>
<feature type="transmembrane region" description="Helical" evidence="9">
    <location>
        <begin position="157"/>
        <end position="180"/>
    </location>
</feature>
<dbReference type="PROSITE" id="PS51104">
    <property type="entry name" value="PTS_EIIC_TYPE_2"/>
    <property type="match status" value="1"/>
</dbReference>
<dbReference type="RefSeq" id="WP_203366270.1">
    <property type="nucleotide sequence ID" value="NZ_WSFT01000031.1"/>
</dbReference>
<feature type="transmembrane region" description="Helical" evidence="9">
    <location>
        <begin position="303"/>
        <end position="323"/>
    </location>
</feature>
<comment type="caution">
    <text evidence="11">The sequence shown here is derived from an EMBL/GenBank/DDBJ whole genome shotgun (WGS) entry which is preliminary data.</text>
</comment>
<dbReference type="GO" id="GO:0009401">
    <property type="term" value="P:phosphoenolpyruvate-dependent sugar phosphotransferase system"/>
    <property type="evidence" value="ECO:0007669"/>
    <property type="project" value="UniProtKB-KW"/>
</dbReference>
<feature type="transmembrane region" description="Helical" evidence="9">
    <location>
        <begin position="207"/>
        <end position="227"/>
    </location>
</feature>
<organism evidence="11 12">
    <name type="scientific">Anaeromonas frigoriresistens</name>
    <dbReference type="NCBI Taxonomy" id="2683708"/>
    <lineage>
        <taxon>Bacteria</taxon>
        <taxon>Bacillati</taxon>
        <taxon>Bacillota</taxon>
        <taxon>Tissierellia</taxon>
        <taxon>Tissierellales</taxon>
        <taxon>Thermohalobacteraceae</taxon>
        <taxon>Anaeromonas</taxon>
    </lineage>
</organism>
<reference evidence="11" key="1">
    <citation type="submission" date="2019-12" db="EMBL/GenBank/DDBJ databases">
        <title>Clostridiaceae gen. nov. sp. nov., isolated from sediment in Xinjiang, China.</title>
        <authorList>
            <person name="Zhang R."/>
        </authorList>
    </citation>
    <scope>NUCLEOTIDE SEQUENCE</scope>
    <source>
        <strain evidence="11">D2Q-11</strain>
    </source>
</reference>
<dbReference type="InterPro" id="IPR013014">
    <property type="entry name" value="PTS_EIIC_2"/>
</dbReference>
<proteinExistence type="predicted"/>
<keyword evidence="3" id="KW-1003">Cell membrane</keyword>
<feature type="transmembrane region" description="Helical" evidence="9">
    <location>
        <begin position="265"/>
        <end position="283"/>
    </location>
</feature>
<name>A0A942UVN6_9FIRM</name>
<dbReference type="InterPro" id="IPR003352">
    <property type="entry name" value="PTS_EIIC"/>
</dbReference>
<keyword evidence="6 9" id="KW-0812">Transmembrane</keyword>
<keyword evidence="2" id="KW-0813">Transport</keyword>
<evidence type="ECO:0000313" key="12">
    <source>
        <dbReference type="Proteomes" id="UP000724672"/>
    </source>
</evidence>
<evidence type="ECO:0000256" key="1">
    <source>
        <dbReference type="ARBA" id="ARBA00004429"/>
    </source>
</evidence>
<dbReference type="Proteomes" id="UP000724672">
    <property type="component" value="Unassembled WGS sequence"/>
</dbReference>
<keyword evidence="4" id="KW-0762">Sugar transport</keyword>
<dbReference type="InterPro" id="IPR006327">
    <property type="entry name" value="PTS_IIC_fruc"/>
</dbReference>
<keyword evidence="5" id="KW-0598">Phosphotransferase system</keyword>
<evidence type="ECO:0000259" key="10">
    <source>
        <dbReference type="PROSITE" id="PS51104"/>
    </source>
</evidence>
<protein>
    <submittedName>
        <fullName evidence="11">PTS fructose transporter subunit IIC</fullName>
    </submittedName>
</protein>
<feature type="transmembrane region" description="Helical" evidence="9">
    <location>
        <begin position="84"/>
        <end position="107"/>
    </location>
</feature>
<evidence type="ECO:0000256" key="4">
    <source>
        <dbReference type="ARBA" id="ARBA00022597"/>
    </source>
</evidence>
<gene>
    <name evidence="11" type="ORF">GOQ27_07705</name>
</gene>
<sequence length="339" mass="35752">MKDSMRNIKIYLMTGVSYMLPFIVGGGMLIAFGTIFGKFGFTSIQEPMQTLGYGIFGFIPHIIGAYIAFGVADRPGIAPGFAGGYVAAEIGAGFLGGMLAGLIGAFVVRGLKRVPFHHYIATLKPMMFIPLVGIGVTAGLIALIGQPISLLQITLDGWLTGISGSNAILLGAILAGMLAFDLGGPINKIALTFVIGAYSQQIFAPNAAAFAGIMTPPISAAIASWLVPKKFTHMEKTNSLTTLFTGLLGITEGAIPYAASNPLRIIPAFVVGSSLGGALIMAFNIETQLFGGILAFPFTERWYLFILALAIGIAVSTILIMIFKKEVSEEVEEAELVEF</sequence>
<evidence type="ECO:0000256" key="2">
    <source>
        <dbReference type="ARBA" id="ARBA00022448"/>
    </source>
</evidence>
<comment type="subcellular location">
    <subcellularLocation>
        <location evidence="1">Cell inner membrane</location>
        <topology evidence="1">Multi-pass membrane protein</topology>
    </subcellularLocation>
</comment>
<dbReference type="GO" id="GO:0008982">
    <property type="term" value="F:protein-N(PI)-phosphohistidine-sugar phosphotransferase activity"/>
    <property type="evidence" value="ECO:0007669"/>
    <property type="project" value="InterPro"/>
</dbReference>
<dbReference type="GO" id="GO:0090563">
    <property type="term" value="F:protein-phosphocysteine-sugar phosphotransferase activity"/>
    <property type="evidence" value="ECO:0007669"/>
    <property type="project" value="TreeGrafter"/>
</dbReference>
<feature type="transmembrane region" description="Helical" evidence="9">
    <location>
        <begin position="127"/>
        <end position="145"/>
    </location>
</feature>
<feature type="transmembrane region" description="Helical" evidence="9">
    <location>
        <begin position="12"/>
        <end position="39"/>
    </location>
</feature>
<feature type="domain" description="PTS EIIC type-2" evidence="10">
    <location>
        <begin position="8"/>
        <end position="333"/>
    </location>
</feature>
<evidence type="ECO:0000256" key="9">
    <source>
        <dbReference type="SAM" id="Phobius"/>
    </source>
</evidence>
<dbReference type="EMBL" id="WSFT01000031">
    <property type="protein sequence ID" value="MBS4538345.1"/>
    <property type="molecule type" value="Genomic_DNA"/>
</dbReference>
<feature type="transmembrane region" description="Helical" evidence="9">
    <location>
        <begin position="51"/>
        <end position="72"/>
    </location>
</feature>
<dbReference type="GO" id="GO:0005351">
    <property type="term" value="F:carbohydrate:proton symporter activity"/>
    <property type="evidence" value="ECO:0007669"/>
    <property type="project" value="InterPro"/>
</dbReference>
<evidence type="ECO:0000313" key="11">
    <source>
        <dbReference type="EMBL" id="MBS4538345.1"/>
    </source>
</evidence>
<keyword evidence="8 9" id="KW-0472">Membrane</keyword>
<dbReference type="NCBIfam" id="TIGR01427">
    <property type="entry name" value="PTS_IIC_fructo"/>
    <property type="match status" value="1"/>
</dbReference>
<evidence type="ECO:0000256" key="7">
    <source>
        <dbReference type="ARBA" id="ARBA00022989"/>
    </source>
</evidence>
<evidence type="ECO:0000256" key="8">
    <source>
        <dbReference type="ARBA" id="ARBA00023136"/>
    </source>
</evidence>
<dbReference type="AlphaFoldDB" id="A0A942UVN6"/>